<dbReference type="AlphaFoldDB" id="A0A0F9EY27"/>
<sequence>MKEYKVISIYCDWERKLDSQLNMFSEDGWQIKEILSKDIGSNEIGSVFILFERDAKFTSNFGYDKWYNQYKDK</sequence>
<name>A0A0F9EY27_9ZZZZ</name>
<gene>
    <name evidence="1" type="ORF">LCGC14_2372540</name>
</gene>
<evidence type="ECO:0000313" key="1">
    <source>
        <dbReference type="EMBL" id="KKL28698.1"/>
    </source>
</evidence>
<protein>
    <recommendedName>
        <fullName evidence="2">DUF4177 domain-containing protein</fullName>
    </recommendedName>
</protein>
<evidence type="ECO:0008006" key="2">
    <source>
        <dbReference type="Google" id="ProtNLM"/>
    </source>
</evidence>
<proteinExistence type="predicted"/>
<reference evidence="1" key="1">
    <citation type="journal article" date="2015" name="Nature">
        <title>Complex archaea that bridge the gap between prokaryotes and eukaryotes.</title>
        <authorList>
            <person name="Spang A."/>
            <person name="Saw J.H."/>
            <person name="Jorgensen S.L."/>
            <person name="Zaremba-Niedzwiedzka K."/>
            <person name="Martijn J."/>
            <person name="Lind A.E."/>
            <person name="van Eijk R."/>
            <person name="Schleper C."/>
            <person name="Guy L."/>
            <person name="Ettema T.J."/>
        </authorList>
    </citation>
    <scope>NUCLEOTIDE SEQUENCE</scope>
</reference>
<dbReference type="EMBL" id="LAZR01035005">
    <property type="protein sequence ID" value="KKL28698.1"/>
    <property type="molecule type" value="Genomic_DNA"/>
</dbReference>
<accession>A0A0F9EY27</accession>
<organism evidence="1">
    <name type="scientific">marine sediment metagenome</name>
    <dbReference type="NCBI Taxonomy" id="412755"/>
    <lineage>
        <taxon>unclassified sequences</taxon>
        <taxon>metagenomes</taxon>
        <taxon>ecological metagenomes</taxon>
    </lineage>
</organism>
<comment type="caution">
    <text evidence="1">The sequence shown here is derived from an EMBL/GenBank/DDBJ whole genome shotgun (WGS) entry which is preliminary data.</text>
</comment>